<evidence type="ECO:0000256" key="9">
    <source>
        <dbReference type="ARBA" id="ARBA00023136"/>
    </source>
</evidence>
<keyword evidence="2 12" id="KW-0813">Transport</keyword>
<proteinExistence type="inferred from homology"/>
<dbReference type="Proteomes" id="UP000789524">
    <property type="component" value="Unassembled WGS sequence"/>
</dbReference>
<dbReference type="GO" id="GO:1990573">
    <property type="term" value="P:potassium ion import across plasma membrane"/>
    <property type="evidence" value="ECO:0007669"/>
    <property type="project" value="TreeGrafter"/>
</dbReference>
<evidence type="ECO:0000313" key="16">
    <source>
        <dbReference type="EMBL" id="CAG9584737.1"/>
    </source>
</evidence>
<feature type="transmembrane region" description="Helical" evidence="13">
    <location>
        <begin position="88"/>
        <end position="111"/>
    </location>
</feature>
<keyword evidence="9 13" id="KW-0472">Membrane</keyword>
<dbReference type="Pfam" id="PF17655">
    <property type="entry name" value="IRK_C"/>
    <property type="match status" value="1"/>
</dbReference>
<evidence type="ECO:0000256" key="12">
    <source>
        <dbReference type="RuleBase" id="RU003822"/>
    </source>
</evidence>
<feature type="domain" description="Potassium channel inwardly rectifying transmembrane" evidence="14">
    <location>
        <begin position="54"/>
        <end position="195"/>
    </location>
</feature>
<organism evidence="16 17">
    <name type="scientific">Danaus chrysippus</name>
    <name type="common">African queen</name>
    <dbReference type="NCBI Taxonomy" id="151541"/>
    <lineage>
        <taxon>Eukaryota</taxon>
        <taxon>Metazoa</taxon>
        <taxon>Ecdysozoa</taxon>
        <taxon>Arthropoda</taxon>
        <taxon>Hexapoda</taxon>
        <taxon>Insecta</taxon>
        <taxon>Pterygota</taxon>
        <taxon>Neoptera</taxon>
        <taxon>Endopterygota</taxon>
        <taxon>Lepidoptera</taxon>
        <taxon>Glossata</taxon>
        <taxon>Ditrysia</taxon>
        <taxon>Papilionoidea</taxon>
        <taxon>Nymphalidae</taxon>
        <taxon>Danainae</taxon>
        <taxon>Danaini</taxon>
        <taxon>Danaina</taxon>
        <taxon>Danaus</taxon>
        <taxon>Anosia</taxon>
    </lineage>
</organism>
<evidence type="ECO:0000256" key="7">
    <source>
        <dbReference type="ARBA" id="ARBA00022989"/>
    </source>
</evidence>
<dbReference type="FunFam" id="1.10.287.70:FF:000078">
    <property type="entry name" value="Putative Inward rectifier potassium channel"/>
    <property type="match status" value="1"/>
</dbReference>
<dbReference type="AlphaFoldDB" id="A0A8J2R4U5"/>
<dbReference type="InterPro" id="IPR016449">
    <property type="entry name" value="K_chnl_inward-rec_Kir"/>
</dbReference>
<feature type="domain" description="Inward rectifier potassium channel C-terminal" evidence="15">
    <location>
        <begin position="202"/>
        <end position="374"/>
    </location>
</feature>
<keyword evidence="5 12" id="KW-0851">Voltage-gated channel</keyword>
<evidence type="ECO:0000256" key="11">
    <source>
        <dbReference type="ARBA" id="ARBA00034430"/>
    </source>
</evidence>
<feature type="transmembrane region" description="Helical" evidence="13">
    <location>
        <begin position="166"/>
        <end position="190"/>
    </location>
</feature>
<name>A0A8J2R4U5_9NEOP</name>
<evidence type="ECO:0000259" key="15">
    <source>
        <dbReference type="Pfam" id="PF17655"/>
    </source>
</evidence>
<comment type="subcellular location">
    <subcellularLocation>
        <location evidence="1 12">Membrane</location>
        <topology evidence="1 12">Multi-pass membrane protein</topology>
    </subcellularLocation>
</comment>
<evidence type="ECO:0000256" key="13">
    <source>
        <dbReference type="SAM" id="Phobius"/>
    </source>
</evidence>
<dbReference type="InterPro" id="IPR041647">
    <property type="entry name" value="IRK_C"/>
</dbReference>
<protein>
    <submittedName>
        <fullName evidence="16">(African queen) hypothetical protein</fullName>
    </submittedName>
</protein>
<reference evidence="16" key="1">
    <citation type="submission" date="2021-09" db="EMBL/GenBank/DDBJ databases">
        <authorList>
            <person name="Martin H S."/>
        </authorList>
    </citation>
    <scope>NUCLEOTIDE SEQUENCE</scope>
</reference>
<keyword evidence="10 12" id="KW-0407">Ion channel</keyword>
<dbReference type="InterPro" id="IPR040445">
    <property type="entry name" value="Kir_TM"/>
</dbReference>
<dbReference type="PANTHER" id="PTHR11767">
    <property type="entry name" value="INWARD RECTIFIER POTASSIUM CHANNEL"/>
    <property type="match status" value="1"/>
</dbReference>
<dbReference type="Gene3D" id="2.60.40.1400">
    <property type="entry name" value="G protein-activated inward rectifier potassium channel 1"/>
    <property type="match status" value="1"/>
</dbReference>
<comment type="similarity">
    <text evidence="12">Belongs to the inward rectifier-type potassium channel (TC 1.A.2.1) family.</text>
</comment>
<evidence type="ECO:0000256" key="2">
    <source>
        <dbReference type="ARBA" id="ARBA00022448"/>
    </source>
</evidence>
<evidence type="ECO:0000256" key="8">
    <source>
        <dbReference type="ARBA" id="ARBA00023065"/>
    </source>
</evidence>
<dbReference type="SUPFAM" id="SSF81324">
    <property type="entry name" value="Voltage-gated potassium channels"/>
    <property type="match status" value="1"/>
</dbReference>
<dbReference type="GO" id="GO:0034765">
    <property type="term" value="P:regulation of monoatomic ion transmembrane transport"/>
    <property type="evidence" value="ECO:0007669"/>
    <property type="project" value="TreeGrafter"/>
</dbReference>
<dbReference type="OrthoDB" id="273257at2759"/>
<sequence>MFRRMSGLKRCISQVSMFMTGRPINSSESAWREELQKYRQARYAARRVRKRVIFKHGDCNVVQWNVAKRRRRYLQDIFTTLVDAQWRWTLLVFALSFILSWLLFALIWWLIIFTHGDLTPPTNSNETFTPCLNNVNSFTGCFLFSVETQHTIGYGSRTTNEECPEAIFVMCIQSIVGVFIQAFMVGLIFAKLARAKKRNTTLLFSRNAVICLRDGEYCLLFRVGDIRKSHILEAHVRAQLIRKKTTREGELLPFYQQELKVGADGEEDRLMFIWPMTIVHKINERSPLYNLSASDMLREKFEIVVMLEGVIESTGMTTQARSSYLPSEILWGHRFETMVSFRKETGEYEVDYTRFNNTYEVDTPLCSSKQLDELRATVSTSQKLDRLLGTIPKTFSNDTLDMSSVDSMSLDEHIEIKIPEARARENRLMAQNNFIPHINEKSRNISHTHLAVENEIPKNHSIICMNNMRDKDHINRSQSHSNMKKIHATTNGIAPMMNGHDKVEAKIKKSPSDHNIDKVPVIPILVTSADSEA</sequence>
<keyword evidence="3 12" id="KW-0633">Potassium transport</keyword>
<dbReference type="PRINTS" id="PR01320">
    <property type="entry name" value="KIRCHANNEL"/>
</dbReference>
<dbReference type="Gene3D" id="1.10.287.70">
    <property type="match status" value="1"/>
</dbReference>
<dbReference type="GO" id="GO:0005242">
    <property type="term" value="F:inward rectifier potassium channel activity"/>
    <property type="evidence" value="ECO:0007669"/>
    <property type="project" value="InterPro"/>
</dbReference>
<keyword evidence="4 12" id="KW-0812">Transmembrane</keyword>
<keyword evidence="6 12" id="KW-0630">Potassium</keyword>
<keyword evidence="17" id="KW-1185">Reference proteome</keyword>
<gene>
    <name evidence="16" type="ORF">DCHRY22_LOCUS15277</name>
</gene>
<evidence type="ECO:0000313" key="17">
    <source>
        <dbReference type="Proteomes" id="UP000789524"/>
    </source>
</evidence>
<dbReference type="GO" id="GO:0005886">
    <property type="term" value="C:plasma membrane"/>
    <property type="evidence" value="ECO:0007669"/>
    <property type="project" value="TreeGrafter"/>
</dbReference>
<dbReference type="FunFam" id="2.60.40.1400:FF:000001">
    <property type="entry name" value="G protein-activated inward rectifier potassium channel 2"/>
    <property type="match status" value="1"/>
</dbReference>
<evidence type="ECO:0000256" key="4">
    <source>
        <dbReference type="ARBA" id="ARBA00022692"/>
    </source>
</evidence>
<evidence type="ECO:0000256" key="6">
    <source>
        <dbReference type="ARBA" id="ARBA00022958"/>
    </source>
</evidence>
<dbReference type="Pfam" id="PF01007">
    <property type="entry name" value="IRK"/>
    <property type="match status" value="1"/>
</dbReference>
<dbReference type="InterPro" id="IPR013518">
    <property type="entry name" value="K_chnl_inward-rec_Kir_cyto"/>
</dbReference>
<comment type="caution">
    <text evidence="16">The sequence shown here is derived from an EMBL/GenBank/DDBJ whole genome shotgun (WGS) entry which is preliminary data.</text>
</comment>
<accession>A0A8J2R4U5</accession>
<comment type="catalytic activity">
    <reaction evidence="11">
        <text>K(+)(in) = K(+)(out)</text>
        <dbReference type="Rhea" id="RHEA:29463"/>
        <dbReference type="ChEBI" id="CHEBI:29103"/>
    </reaction>
</comment>
<dbReference type="GO" id="GO:0034702">
    <property type="term" value="C:monoatomic ion channel complex"/>
    <property type="evidence" value="ECO:0007669"/>
    <property type="project" value="UniProtKB-KW"/>
</dbReference>
<keyword evidence="8 12" id="KW-0406">Ion transport</keyword>
<evidence type="ECO:0000256" key="10">
    <source>
        <dbReference type="ARBA" id="ARBA00023303"/>
    </source>
</evidence>
<evidence type="ECO:0000256" key="3">
    <source>
        <dbReference type="ARBA" id="ARBA00022538"/>
    </source>
</evidence>
<evidence type="ECO:0000259" key="14">
    <source>
        <dbReference type="Pfam" id="PF01007"/>
    </source>
</evidence>
<dbReference type="InterPro" id="IPR014756">
    <property type="entry name" value="Ig_E-set"/>
</dbReference>
<dbReference type="SUPFAM" id="SSF81296">
    <property type="entry name" value="E set domains"/>
    <property type="match status" value="1"/>
</dbReference>
<keyword evidence="7 13" id="KW-1133">Transmembrane helix</keyword>
<evidence type="ECO:0000256" key="5">
    <source>
        <dbReference type="ARBA" id="ARBA00022882"/>
    </source>
</evidence>
<evidence type="ECO:0000256" key="1">
    <source>
        <dbReference type="ARBA" id="ARBA00004141"/>
    </source>
</evidence>
<dbReference type="PANTHER" id="PTHR11767:SF102">
    <property type="entry name" value="INWARDLY RECTIFYING POTASSIUM CHANNEL 1, ISOFORM F"/>
    <property type="match status" value="1"/>
</dbReference>
<dbReference type="EMBL" id="CAKASE010000082">
    <property type="protein sequence ID" value="CAG9584737.1"/>
    <property type="molecule type" value="Genomic_DNA"/>
</dbReference>